<dbReference type="EMBL" id="CAAHFG010000001">
    <property type="protein sequence ID" value="VGO13171.1"/>
    <property type="molecule type" value="Genomic_DNA"/>
</dbReference>
<evidence type="ECO:0000256" key="4">
    <source>
        <dbReference type="ARBA" id="ARBA00022729"/>
    </source>
</evidence>
<dbReference type="Pfam" id="PF14707">
    <property type="entry name" value="Sulfatase_C"/>
    <property type="match status" value="1"/>
</dbReference>
<comment type="cofactor">
    <cofactor evidence="1">
        <name>Ca(2+)</name>
        <dbReference type="ChEBI" id="CHEBI:29108"/>
    </cofactor>
</comment>
<keyword evidence="4 8" id="KW-0732">Signal</keyword>
<dbReference type="Gene3D" id="3.30.1120.10">
    <property type="match status" value="1"/>
</dbReference>
<dbReference type="InterPro" id="IPR024607">
    <property type="entry name" value="Sulfatase_CS"/>
</dbReference>
<evidence type="ECO:0000256" key="2">
    <source>
        <dbReference type="ARBA" id="ARBA00008779"/>
    </source>
</evidence>
<evidence type="ECO:0000256" key="5">
    <source>
        <dbReference type="ARBA" id="ARBA00022801"/>
    </source>
</evidence>
<dbReference type="RefSeq" id="WP_136078769.1">
    <property type="nucleotide sequence ID" value="NZ_CAAHFG010000001.1"/>
</dbReference>
<protein>
    <submittedName>
        <fullName evidence="10">Arylsulfatase</fullName>
    </submittedName>
</protein>
<evidence type="ECO:0000256" key="6">
    <source>
        <dbReference type="ARBA" id="ARBA00022837"/>
    </source>
</evidence>
<dbReference type="AlphaFoldDB" id="A0A6C2U0Q3"/>
<feature type="signal peptide" evidence="8">
    <location>
        <begin position="1"/>
        <end position="23"/>
    </location>
</feature>
<dbReference type="Pfam" id="PF00884">
    <property type="entry name" value="Sulfatase"/>
    <property type="match status" value="1"/>
</dbReference>
<evidence type="ECO:0000256" key="1">
    <source>
        <dbReference type="ARBA" id="ARBA00001913"/>
    </source>
</evidence>
<keyword evidence="3" id="KW-0479">Metal-binding</keyword>
<dbReference type="InterPro" id="IPR017850">
    <property type="entry name" value="Alkaline_phosphatase_core_sf"/>
</dbReference>
<gene>
    <name evidence="10" type="primary">atsA_87</name>
    <name evidence="10" type="ORF">PDESU_01725</name>
</gene>
<keyword evidence="11" id="KW-1185">Reference proteome</keyword>
<dbReference type="GO" id="GO:0004065">
    <property type="term" value="F:arylsulfatase activity"/>
    <property type="evidence" value="ECO:0007669"/>
    <property type="project" value="TreeGrafter"/>
</dbReference>
<evidence type="ECO:0000313" key="11">
    <source>
        <dbReference type="Proteomes" id="UP000366872"/>
    </source>
</evidence>
<name>A0A6C2U0Q3_PONDE</name>
<keyword evidence="5" id="KW-0378">Hydrolase</keyword>
<evidence type="ECO:0000256" key="7">
    <source>
        <dbReference type="ARBA" id="ARBA00023180"/>
    </source>
</evidence>
<dbReference type="GO" id="GO:0046872">
    <property type="term" value="F:metal ion binding"/>
    <property type="evidence" value="ECO:0007669"/>
    <property type="project" value="UniProtKB-KW"/>
</dbReference>
<dbReference type="Proteomes" id="UP000366872">
    <property type="component" value="Unassembled WGS sequence"/>
</dbReference>
<dbReference type="CDD" id="cd16026">
    <property type="entry name" value="GALNS_like"/>
    <property type="match status" value="1"/>
</dbReference>
<evidence type="ECO:0000313" key="10">
    <source>
        <dbReference type="EMBL" id="VGO13171.1"/>
    </source>
</evidence>
<dbReference type="PROSITE" id="PS00523">
    <property type="entry name" value="SULFATASE_1"/>
    <property type="match status" value="1"/>
</dbReference>
<reference evidence="10 11" key="1">
    <citation type="submission" date="2019-04" db="EMBL/GenBank/DDBJ databases">
        <authorList>
            <person name="Van Vliet M D."/>
        </authorList>
    </citation>
    <scope>NUCLEOTIDE SEQUENCE [LARGE SCALE GENOMIC DNA]</scope>
    <source>
        <strain evidence="10 11">F1</strain>
    </source>
</reference>
<feature type="domain" description="Sulfatase N-terminal" evidence="9">
    <location>
        <begin position="42"/>
        <end position="372"/>
    </location>
</feature>
<dbReference type="PANTHER" id="PTHR42693:SF53">
    <property type="entry name" value="ENDO-4-O-SULFATASE"/>
    <property type="match status" value="1"/>
</dbReference>
<evidence type="ECO:0000256" key="8">
    <source>
        <dbReference type="SAM" id="SignalP"/>
    </source>
</evidence>
<feature type="chain" id="PRO_5028901056" evidence="8">
    <location>
        <begin position="24"/>
        <end position="488"/>
    </location>
</feature>
<accession>A0A6C2U0Q3</accession>
<dbReference type="PROSITE" id="PS00149">
    <property type="entry name" value="SULFATASE_2"/>
    <property type="match status" value="1"/>
</dbReference>
<proteinExistence type="inferred from homology"/>
<comment type="similarity">
    <text evidence="2">Belongs to the sulfatase family.</text>
</comment>
<keyword evidence="6" id="KW-0106">Calcium</keyword>
<keyword evidence="7" id="KW-0325">Glycoprotein</keyword>
<dbReference type="InterPro" id="IPR000917">
    <property type="entry name" value="Sulfatase_N"/>
</dbReference>
<evidence type="ECO:0000259" key="9">
    <source>
        <dbReference type="Pfam" id="PF00884"/>
    </source>
</evidence>
<dbReference type="InterPro" id="IPR050738">
    <property type="entry name" value="Sulfatase"/>
</dbReference>
<dbReference type="SUPFAM" id="SSF53649">
    <property type="entry name" value="Alkaline phosphatase-like"/>
    <property type="match status" value="1"/>
</dbReference>
<organism evidence="10 11">
    <name type="scientific">Pontiella desulfatans</name>
    <dbReference type="NCBI Taxonomy" id="2750659"/>
    <lineage>
        <taxon>Bacteria</taxon>
        <taxon>Pseudomonadati</taxon>
        <taxon>Kiritimatiellota</taxon>
        <taxon>Kiritimatiellia</taxon>
        <taxon>Kiritimatiellales</taxon>
        <taxon>Pontiellaceae</taxon>
        <taxon>Pontiella</taxon>
    </lineage>
</organism>
<dbReference type="Gene3D" id="3.40.720.10">
    <property type="entry name" value="Alkaline Phosphatase, subunit A"/>
    <property type="match status" value="1"/>
</dbReference>
<sequence>MKLKTLTQRISVALFLLAGSAWASKPAFAEASTSAKATAGKPNVILILTDDQGYQDLGCYGAPKIKTPHLDQMAQEGARFTDFYAPASLCSPSRAGMLTGRYPARQGIHRVFFPHHTSGMPVEEITIAELLKTQGYKTAAIGKWHLGHLPKFLPTNQGFDSYYGIPFSNDMWADPKMTISSNIVWREGADLNTFKSARKRGPVPLMRNTEVMEYPVDQSTVTRRYTDETIKTIDAAGDAPFFIFLGHTMPHVPLYASAEFEGKSAGGLYGDTIEELDYNVGRILDHLKANGLAENTLVLFTSDNGPWQLKGNKERYEGGSAKPLRGYKFGTYEGGMREPFIAWWPGTIPAGKVCSEPASGIDLLPTIAGLSGAAVPSDRVIDGKDIWPLMVGAAGAKSPQDSYFYYSKSGIEAVRQGDWKLRIDRRKSAKKKKGGKQNSGVELYNLREDISESNNLATQYPERVAEMKKVMETFDAELQANARPPVAL</sequence>
<dbReference type="PANTHER" id="PTHR42693">
    <property type="entry name" value="ARYLSULFATASE FAMILY MEMBER"/>
    <property type="match status" value="1"/>
</dbReference>
<evidence type="ECO:0000256" key="3">
    <source>
        <dbReference type="ARBA" id="ARBA00022723"/>
    </source>
</evidence>
<dbReference type="FunFam" id="3.40.720.10:FF:000023">
    <property type="entry name" value="Arylsulfatase A"/>
    <property type="match status" value="1"/>
</dbReference>